<evidence type="ECO:0000256" key="1">
    <source>
        <dbReference type="SAM" id="MobiDB-lite"/>
    </source>
</evidence>
<feature type="compositionally biased region" description="Low complexity" evidence="1">
    <location>
        <begin position="19"/>
        <end position="32"/>
    </location>
</feature>
<feature type="compositionally biased region" description="Polar residues" evidence="1">
    <location>
        <begin position="1"/>
        <end position="18"/>
    </location>
</feature>
<evidence type="ECO:0008006" key="4">
    <source>
        <dbReference type="Google" id="ProtNLM"/>
    </source>
</evidence>
<keyword evidence="3" id="KW-1185">Reference proteome</keyword>
<dbReference type="Proteomes" id="UP000216998">
    <property type="component" value="Unassembled WGS sequence"/>
</dbReference>
<protein>
    <recommendedName>
        <fullName evidence="4">Conjugal transfer protein TraD</fullName>
    </recommendedName>
</protein>
<evidence type="ECO:0000313" key="3">
    <source>
        <dbReference type="Proteomes" id="UP000216998"/>
    </source>
</evidence>
<reference evidence="2 3" key="1">
    <citation type="submission" date="2017-07" db="EMBL/GenBank/DDBJ databases">
        <title>Niveispirillum cyanobacteriorum sp. nov., isolated from cyanobacterial aggregates in a eutrophic lake.</title>
        <authorList>
            <person name="Cai H."/>
        </authorList>
    </citation>
    <scope>NUCLEOTIDE SEQUENCE [LARGE SCALE GENOMIC DNA]</scope>
    <source>
        <strain evidence="3">TH1-14</strain>
    </source>
</reference>
<feature type="region of interest" description="Disordered" evidence="1">
    <location>
        <begin position="1"/>
        <end position="64"/>
    </location>
</feature>
<dbReference type="EMBL" id="NOXU01000020">
    <property type="protein sequence ID" value="OYQ36827.1"/>
    <property type="molecule type" value="Genomic_DNA"/>
</dbReference>
<proteinExistence type="predicted"/>
<accession>A0A255Z5L3</accession>
<evidence type="ECO:0000313" key="2">
    <source>
        <dbReference type="EMBL" id="OYQ36827.1"/>
    </source>
</evidence>
<dbReference type="RefSeq" id="WP_094453743.1">
    <property type="nucleotide sequence ID" value="NZ_NOXU01000020.1"/>
</dbReference>
<gene>
    <name evidence="2" type="ORF">CHU95_03395</name>
</gene>
<dbReference type="AlphaFoldDB" id="A0A255Z5L3"/>
<organism evidence="2 3">
    <name type="scientific">Niveispirillum lacus</name>
    <dbReference type="NCBI Taxonomy" id="1981099"/>
    <lineage>
        <taxon>Bacteria</taxon>
        <taxon>Pseudomonadati</taxon>
        <taxon>Pseudomonadota</taxon>
        <taxon>Alphaproteobacteria</taxon>
        <taxon>Rhodospirillales</taxon>
        <taxon>Azospirillaceae</taxon>
        <taxon>Niveispirillum</taxon>
    </lineage>
</organism>
<sequence length="130" mass="14064">MSTDPKTRSNRFATLISTAQEPAPAAAEQPAPRSASTAEPAPVAAPKRGRRKAAPAPRTLEMKSRDHAMSTIVWRQDVDELELKLLLLGRELGSKRRIAVSALLAGLLNLAAKDDDLMRRAANVILTEES</sequence>
<name>A0A255Z5L3_9PROT</name>
<comment type="caution">
    <text evidence="2">The sequence shown here is derived from an EMBL/GenBank/DDBJ whole genome shotgun (WGS) entry which is preliminary data.</text>
</comment>